<dbReference type="InterPro" id="IPR001328">
    <property type="entry name" value="Pept_tRNA_hydro"/>
</dbReference>
<reference evidence="6" key="1">
    <citation type="submission" date="2018-06" db="EMBL/GenBank/DDBJ databases">
        <authorList>
            <person name="Zhirakovskaya E."/>
        </authorList>
    </citation>
    <scope>NUCLEOTIDE SEQUENCE</scope>
</reference>
<dbReference type="Pfam" id="PF01195">
    <property type="entry name" value="Pept_tRNA_hydro"/>
    <property type="match status" value="1"/>
</dbReference>
<dbReference type="GO" id="GO:0000049">
    <property type="term" value="F:tRNA binding"/>
    <property type="evidence" value="ECO:0007669"/>
    <property type="project" value="UniProtKB-KW"/>
</dbReference>
<dbReference type="CDD" id="cd00462">
    <property type="entry name" value="PTH"/>
    <property type="match status" value="1"/>
</dbReference>
<accession>A0A3B1CUL6</accession>
<dbReference type="FunFam" id="3.40.50.1470:FF:000001">
    <property type="entry name" value="Peptidyl-tRNA hydrolase"/>
    <property type="match status" value="1"/>
</dbReference>
<dbReference type="InterPro" id="IPR036416">
    <property type="entry name" value="Pept_tRNA_hydro_sf"/>
</dbReference>
<keyword evidence="2" id="KW-0820">tRNA-binding</keyword>
<dbReference type="InterPro" id="IPR018171">
    <property type="entry name" value="Pept_tRNA_hydro_CS"/>
</dbReference>
<name>A0A3B1CUL6_9ZZZZ</name>
<organism evidence="6">
    <name type="scientific">hydrothermal vent metagenome</name>
    <dbReference type="NCBI Taxonomy" id="652676"/>
    <lineage>
        <taxon>unclassified sequences</taxon>
        <taxon>metagenomes</taxon>
        <taxon>ecological metagenomes</taxon>
    </lineage>
</organism>
<dbReference type="HAMAP" id="MF_00083">
    <property type="entry name" value="Pept_tRNA_hydro_bact"/>
    <property type="match status" value="1"/>
</dbReference>
<dbReference type="PANTHER" id="PTHR17224:SF1">
    <property type="entry name" value="PEPTIDYL-TRNA HYDROLASE"/>
    <property type="match status" value="1"/>
</dbReference>
<evidence type="ECO:0000313" key="6">
    <source>
        <dbReference type="EMBL" id="VAX22815.1"/>
    </source>
</evidence>
<dbReference type="Gene3D" id="3.40.50.1470">
    <property type="entry name" value="Peptidyl-tRNA hydrolase"/>
    <property type="match status" value="1"/>
</dbReference>
<dbReference type="SUPFAM" id="SSF53178">
    <property type="entry name" value="Peptidyl-tRNA hydrolase-like"/>
    <property type="match status" value="1"/>
</dbReference>
<evidence type="ECO:0000256" key="5">
    <source>
        <dbReference type="ARBA" id="ARBA00038063"/>
    </source>
</evidence>
<evidence type="ECO:0000256" key="2">
    <source>
        <dbReference type="ARBA" id="ARBA00022555"/>
    </source>
</evidence>
<evidence type="ECO:0000256" key="1">
    <source>
        <dbReference type="ARBA" id="ARBA00013260"/>
    </source>
</evidence>
<dbReference type="GO" id="GO:0004045">
    <property type="term" value="F:peptidyl-tRNA hydrolase activity"/>
    <property type="evidence" value="ECO:0007669"/>
    <property type="project" value="UniProtKB-EC"/>
</dbReference>
<gene>
    <name evidence="6" type="ORF">MNBD_NITROSPINAE01-1766</name>
</gene>
<dbReference type="NCBIfam" id="TIGR00447">
    <property type="entry name" value="pth"/>
    <property type="match status" value="1"/>
</dbReference>
<protein>
    <recommendedName>
        <fullName evidence="1">peptidyl-tRNA hydrolase</fullName>
        <ecNumber evidence="1">3.1.1.29</ecNumber>
    </recommendedName>
</protein>
<keyword evidence="4" id="KW-0694">RNA-binding</keyword>
<dbReference type="EC" id="3.1.1.29" evidence="1"/>
<comment type="similarity">
    <text evidence="5">Belongs to the PTH family.</text>
</comment>
<proteinExistence type="inferred from homology"/>
<dbReference type="PROSITE" id="PS01196">
    <property type="entry name" value="PEPT_TRNA_HYDROL_2"/>
    <property type="match status" value="1"/>
</dbReference>
<evidence type="ECO:0000256" key="3">
    <source>
        <dbReference type="ARBA" id="ARBA00022801"/>
    </source>
</evidence>
<dbReference type="PANTHER" id="PTHR17224">
    <property type="entry name" value="PEPTIDYL-TRNA HYDROLASE"/>
    <property type="match status" value="1"/>
</dbReference>
<dbReference type="EMBL" id="UOGC01000142">
    <property type="protein sequence ID" value="VAX22815.1"/>
    <property type="molecule type" value="Genomic_DNA"/>
</dbReference>
<dbReference type="PROSITE" id="PS01195">
    <property type="entry name" value="PEPT_TRNA_HYDROL_1"/>
    <property type="match status" value="1"/>
</dbReference>
<evidence type="ECO:0000256" key="4">
    <source>
        <dbReference type="ARBA" id="ARBA00022884"/>
    </source>
</evidence>
<keyword evidence="3 6" id="KW-0378">Hydrolase</keyword>
<dbReference type="AlphaFoldDB" id="A0A3B1CUL6"/>
<sequence>MKLIAGLGNPGTEYENTRHNVGFMVLDRLLRRFRISFKETRYRSPCVTGGVKGEKVTFIKPMLYMNLSGGPVNGVMGDSAVSPADLLVIHDDVDIPFGDVRYKVGGGHGGHNGLRSIIGETGSADFCRVRVGVGRPPEGVAVTDHVLGEFGPEDSDVLGESIDKAVKLVESRFLLMYGK</sequence>